<gene>
    <name evidence="1" type="ORF">SAMN05421739_11619</name>
</gene>
<evidence type="ECO:0000313" key="2">
    <source>
        <dbReference type="Proteomes" id="UP000198724"/>
    </source>
</evidence>
<sequence>MTTQRQNIEMAIANIKKTAAKKNASIQLEVDEVEYHVFRDGQVIFTEWLPTSGVTYTGEMLSLYKRYSENWYEYKITTGGYLSVVRKGDSEGYVSVRELIHHDTFEKTIARGKKIDNLFDIMK</sequence>
<proteinExistence type="predicted"/>
<dbReference type="AlphaFoldDB" id="A0A1I2ZN82"/>
<organism evidence="1 2">
    <name type="scientific">Pontibacter chinhatensis</name>
    <dbReference type="NCBI Taxonomy" id="1436961"/>
    <lineage>
        <taxon>Bacteria</taxon>
        <taxon>Pseudomonadati</taxon>
        <taxon>Bacteroidota</taxon>
        <taxon>Cytophagia</taxon>
        <taxon>Cytophagales</taxon>
        <taxon>Hymenobacteraceae</taxon>
        <taxon>Pontibacter</taxon>
    </lineage>
</organism>
<dbReference type="RefSeq" id="WP_092105699.1">
    <property type="nucleotide sequence ID" value="NZ_FOOT01000016.1"/>
</dbReference>
<dbReference type="EMBL" id="FOOT01000016">
    <property type="protein sequence ID" value="SFH39160.1"/>
    <property type="molecule type" value="Genomic_DNA"/>
</dbReference>
<dbReference type="Proteomes" id="UP000198724">
    <property type="component" value="Unassembled WGS sequence"/>
</dbReference>
<name>A0A1I2ZN82_9BACT</name>
<evidence type="ECO:0000313" key="1">
    <source>
        <dbReference type="EMBL" id="SFH39160.1"/>
    </source>
</evidence>
<protein>
    <submittedName>
        <fullName evidence="1">Uncharacterized protein</fullName>
    </submittedName>
</protein>
<reference evidence="2" key="1">
    <citation type="submission" date="2016-10" db="EMBL/GenBank/DDBJ databases">
        <authorList>
            <person name="Varghese N."/>
            <person name="Submissions S."/>
        </authorList>
    </citation>
    <scope>NUCLEOTIDE SEQUENCE [LARGE SCALE GENOMIC DNA]</scope>
    <source>
        <strain evidence="2">LP51</strain>
    </source>
</reference>
<keyword evidence="2" id="KW-1185">Reference proteome</keyword>
<accession>A0A1I2ZN82</accession>